<gene>
    <name evidence="1" type="ORF">ANI02nite_01640</name>
</gene>
<dbReference type="OrthoDB" id="7218943at2"/>
<protein>
    <submittedName>
        <fullName evidence="1">Uncharacterized protein</fullName>
    </submittedName>
</protein>
<dbReference type="EMBL" id="BJYF01000001">
    <property type="protein sequence ID" value="GEN58280.1"/>
    <property type="molecule type" value="Genomic_DNA"/>
</dbReference>
<evidence type="ECO:0000313" key="1">
    <source>
        <dbReference type="EMBL" id="GEN58280.1"/>
    </source>
</evidence>
<dbReference type="AlphaFoldDB" id="A0A511X5T0"/>
<keyword evidence="2" id="KW-1185">Reference proteome</keyword>
<reference evidence="1 2" key="1">
    <citation type="submission" date="2019-07" db="EMBL/GenBank/DDBJ databases">
        <title>Whole genome shotgun sequence of Acetobacter nitrogenifigens NBRC 105050.</title>
        <authorList>
            <person name="Hosoyama A."/>
            <person name="Uohara A."/>
            <person name="Ohji S."/>
            <person name="Ichikawa N."/>
        </authorList>
    </citation>
    <scope>NUCLEOTIDE SEQUENCE [LARGE SCALE GENOMIC DNA]</scope>
    <source>
        <strain evidence="1 2">NBRC 105050</strain>
    </source>
</reference>
<name>A0A511X5T0_9PROT</name>
<accession>A0A511X5T0</accession>
<sequence length="246" mass="26833">MASGQWDAQLPRWDSAFCPGVLGLEEPFQGIVLKHLDRAARAVIPELPATCKTKNAFIIFSENGSAMFDAIDKGVPTLGDGYDSSHVSKQDFEPPDRRIVAQLRQDRPVRWYRSTSLQYSNGAWGDASAQSAKFDNKGTLLRTTFSIVIVDQNLAAGASWGQLADYVAFVVLATPALGENFNQNSIMSLYDEGRFQSKAPSLMTPLDDAVLRALYAADPAQDAHAEQTQIAASVSNDVMHKARATH</sequence>
<organism evidence="1 2">
    <name type="scientific">Acetobacter nitrogenifigens DSM 23921 = NBRC 105050</name>
    <dbReference type="NCBI Taxonomy" id="1120919"/>
    <lineage>
        <taxon>Bacteria</taxon>
        <taxon>Pseudomonadati</taxon>
        <taxon>Pseudomonadota</taxon>
        <taxon>Alphaproteobacteria</taxon>
        <taxon>Acetobacterales</taxon>
        <taxon>Acetobacteraceae</taxon>
        <taxon>Acetobacter</taxon>
    </lineage>
</organism>
<evidence type="ECO:0000313" key="2">
    <source>
        <dbReference type="Proteomes" id="UP000321635"/>
    </source>
</evidence>
<dbReference type="Proteomes" id="UP000321635">
    <property type="component" value="Unassembled WGS sequence"/>
</dbReference>
<comment type="caution">
    <text evidence="1">The sequence shown here is derived from an EMBL/GenBank/DDBJ whole genome shotgun (WGS) entry which is preliminary data.</text>
</comment>
<proteinExistence type="predicted"/>
<dbReference type="RefSeq" id="WP_146882065.1">
    <property type="nucleotide sequence ID" value="NZ_AUBI01000001.1"/>
</dbReference>